<evidence type="ECO:0000313" key="2">
    <source>
        <dbReference type="Proteomes" id="UP000274346"/>
    </source>
</evidence>
<proteinExistence type="predicted"/>
<reference evidence="1 2" key="1">
    <citation type="submission" date="2018-12" db="EMBL/GenBank/DDBJ databases">
        <authorList>
            <consortium name="Pathogen Informatics"/>
        </authorList>
    </citation>
    <scope>NUCLEOTIDE SEQUENCE [LARGE SCALE GENOMIC DNA]</scope>
    <source>
        <strain evidence="1 2">NCTC13098</strain>
    </source>
</reference>
<accession>A0A3P8M0C1</accession>
<dbReference type="KEGG" id="rtg:NCTC13098_01105"/>
<protein>
    <submittedName>
        <fullName evidence="1">Papain-like cysteine peptidase (DUF1796)</fullName>
    </submittedName>
</protein>
<evidence type="ECO:0000313" key="1">
    <source>
        <dbReference type="EMBL" id="VDR24806.1"/>
    </source>
</evidence>
<dbReference type="EMBL" id="LR131271">
    <property type="protein sequence ID" value="VDR24806.1"/>
    <property type="molecule type" value="Genomic_DNA"/>
</dbReference>
<name>A0A3P8M0C1_RAOTE</name>
<sequence length="211" mass="24961">MMNKLQRFESLGDNCEFAFFLRESGYDEGSLFRWTLIKNYHALLNLIESDFADFYIYENLLPSWQDMVLDQNHDICFHTEMYSDNINDFWSWRYSEQENNLIYKKEMDKIKYLTDKFRKSLADENKIFVVKSNGNNLDDIVLALSKEFKKHGNSKILYVKSYADSPKVGEITKVTDNFFTAVIDRFADYSRANEYSREGWQAIINNAVAVM</sequence>
<organism evidence="1 2">
    <name type="scientific">Raoultella terrigena</name>
    <name type="common">Klebsiella terrigena</name>
    <dbReference type="NCBI Taxonomy" id="577"/>
    <lineage>
        <taxon>Bacteria</taxon>
        <taxon>Pseudomonadati</taxon>
        <taxon>Pseudomonadota</taxon>
        <taxon>Gammaproteobacteria</taxon>
        <taxon>Enterobacterales</taxon>
        <taxon>Enterobacteriaceae</taxon>
        <taxon>Klebsiella/Raoultella group</taxon>
        <taxon>Raoultella</taxon>
    </lineage>
</organism>
<dbReference type="AlphaFoldDB" id="A0A3P8M0C1"/>
<gene>
    <name evidence="1" type="ORF">NCTC13098_01105</name>
</gene>
<dbReference type="Proteomes" id="UP000274346">
    <property type="component" value="Chromosome"/>
</dbReference>